<comment type="similarity">
    <text evidence="1">Belongs to the sigma-70 factor family. ECF subfamily.</text>
</comment>
<dbReference type="InterPro" id="IPR013249">
    <property type="entry name" value="RNA_pol_sigma70_r4_t2"/>
</dbReference>
<evidence type="ECO:0000256" key="4">
    <source>
        <dbReference type="ARBA" id="ARBA00023125"/>
    </source>
</evidence>
<dbReference type="SUPFAM" id="SSF88659">
    <property type="entry name" value="Sigma3 and sigma4 domains of RNA polymerase sigma factors"/>
    <property type="match status" value="1"/>
</dbReference>
<dbReference type="InterPro" id="IPR007627">
    <property type="entry name" value="RNA_pol_sigma70_r2"/>
</dbReference>
<gene>
    <name evidence="8" type="ORF">PPSIR1_21149</name>
</gene>
<dbReference type="Pfam" id="PF04542">
    <property type="entry name" value="Sigma70_r2"/>
    <property type="match status" value="1"/>
</dbReference>
<dbReference type="GO" id="GO:0016987">
    <property type="term" value="F:sigma factor activity"/>
    <property type="evidence" value="ECO:0007669"/>
    <property type="project" value="UniProtKB-KW"/>
</dbReference>
<dbReference type="GO" id="GO:0003677">
    <property type="term" value="F:DNA binding"/>
    <property type="evidence" value="ECO:0007669"/>
    <property type="project" value="UniProtKB-KW"/>
</dbReference>
<accession>A6G3G9</accession>
<keyword evidence="3" id="KW-0731">Sigma factor</keyword>
<evidence type="ECO:0000313" key="9">
    <source>
        <dbReference type="Proteomes" id="UP000005801"/>
    </source>
</evidence>
<dbReference type="InterPro" id="IPR013324">
    <property type="entry name" value="RNA_pol_sigma_r3/r4-like"/>
</dbReference>
<dbReference type="OrthoDB" id="9797134at2"/>
<protein>
    <submittedName>
        <fullName evidence="8">Probable RNA polymerase ECF-type sigma factor</fullName>
    </submittedName>
</protein>
<dbReference type="STRING" id="391625.PPSIR1_21149"/>
<feature type="domain" description="RNA polymerase sigma factor 70 region 4 type 2" evidence="7">
    <location>
        <begin position="110"/>
        <end position="158"/>
    </location>
</feature>
<dbReference type="PANTHER" id="PTHR43133:SF8">
    <property type="entry name" value="RNA POLYMERASE SIGMA FACTOR HI_1459-RELATED"/>
    <property type="match status" value="1"/>
</dbReference>
<evidence type="ECO:0000256" key="5">
    <source>
        <dbReference type="ARBA" id="ARBA00023163"/>
    </source>
</evidence>
<dbReference type="GO" id="GO:0006352">
    <property type="term" value="P:DNA-templated transcription initiation"/>
    <property type="evidence" value="ECO:0007669"/>
    <property type="project" value="InterPro"/>
</dbReference>
<reference evidence="8 9" key="1">
    <citation type="submission" date="2007-06" db="EMBL/GenBank/DDBJ databases">
        <authorList>
            <person name="Shimkets L."/>
            <person name="Ferriera S."/>
            <person name="Johnson J."/>
            <person name="Kravitz S."/>
            <person name="Beeson K."/>
            <person name="Sutton G."/>
            <person name="Rogers Y.-H."/>
            <person name="Friedman R."/>
            <person name="Frazier M."/>
            <person name="Venter J.C."/>
        </authorList>
    </citation>
    <scope>NUCLEOTIDE SEQUENCE [LARGE SCALE GENOMIC DNA]</scope>
    <source>
        <strain evidence="8 9">SIR-1</strain>
    </source>
</reference>
<proteinExistence type="inferred from homology"/>
<evidence type="ECO:0000259" key="7">
    <source>
        <dbReference type="Pfam" id="PF08281"/>
    </source>
</evidence>
<sequence>MNDLQRWPIAAGPKTLRQLNAELVTYLCRKIGSRDIAEDLAQDAWLACPSYRGESSLRTFLRAVARRQIAEWYRTTRPRRARQHFVSKSLPDPATTLSSRLEHADEIARLRRWLSQLPEPFQSTVRLWLTGMSNKAIAQALGCSENTVRSRVSRARTMMRTRLEREDQTLANPV</sequence>
<evidence type="ECO:0000256" key="3">
    <source>
        <dbReference type="ARBA" id="ARBA00023082"/>
    </source>
</evidence>
<dbReference type="Gene3D" id="1.10.1740.10">
    <property type="match status" value="1"/>
</dbReference>
<dbReference type="Gene3D" id="1.10.10.10">
    <property type="entry name" value="Winged helix-like DNA-binding domain superfamily/Winged helix DNA-binding domain"/>
    <property type="match status" value="1"/>
</dbReference>
<dbReference type="InterPro" id="IPR036388">
    <property type="entry name" value="WH-like_DNA-bd_sf"/>
</dbReference>
<dbReference type="SUPFAM" id="SSF88946">
    <property type="entry name" value="Sigma2 domain of RNA polymerase sigma factors"/>
    <property type="match status" value="1"/>
</dbReference>
<dbReference type="InterPro" id="IPR039425">
    <property type="entry name" value="RNA_pol_sigma-70-like"/>
</dbReference>
<dbReference type="eggNOG" id="COG1595">
    <property type="taxonomic scope" value="Bacteria"/>
</dbReference>
<evidence type="ECO:0000256" key="2">
    <source>
        <dbReference type="ARBA" id="ARBA00023015"/>
    </source>
</evidence>
<dbReference type="NCBIfam" id="TIGR02937">
    <property type="entry name" value="sigma70-ECF"/>
    <property type="match status" value="1"/>
</dbReference>
<keyword evidence="9" id="KW-1185">Reference proteome</keyword>
<dbReference type="EMBL" id="ABCS01000018">
    <property type="protein sequence ID" value="EDM79576.1"/>
    <property type="molecule type" value="Genomic_DNA"/>
</dbReference>
<comment type="caution">
    <text evidence="8">The sequence shown here is derived from an EMBL/GenBank/DDBJ whole genome shotgun (WGS) entry which is preliminary data.</text>
</comment>
<dbReference type="InterPro" id="IPR014284">
    <property type="entry name" value="RNA_pol_sigma-70_dom"/>
</dbReference>
<keyword evidence="4" id="KW-0238">DNA-binding</keyword>
<dbReference type="CDD" id="cd06171">
    <property type="entry name" value="Sigma70_r4"/>
    <property type="match status" value="1"/>
</dbReference>
<dbReference type="Pfam" id="PF08281">
    <property type="entry name" value="Sigma70_r4_2"/>
    <property type="match status" value="1"/>
</dbReference>
<dbReference type="PANTHER" id="PTHR43133">
    <property type="entry name" value="RNA POLYMERASE ECF-TYPE SIGMA FACTO"/>
    <property type="match status" value="1"/>
</dbReference>
<dbReference type="AlphaFoldDB" id="A6G3G9"/>
<dbReference type="RefSeq" id="WP_006971268.1">
    <property type="nucleotide sequence ID" value="NZ_ABCS01000018.1"/>
</dbReference>
<name>A6G3G9_9BACT</name>
<organism evidence="8 9">
    <name type="scientific">Plesiocystis pacifica SIR-1</name>
    <dbReference type="NCBI Taxonomy" id="391625"/>
    <lineage>
        <taxon>Bacteria</taxon>
        <taxon>Pseudomonadati</taxon>
        <taxon>Myxococcota</taxon>
        <taxon>Polyangia</taxon>
        <taxon>Nannocystales</taxon>
        <taxon>Nannocystaceae</taxon>
        <taxon>Plesiocystis</taxon>
    </lineage>
</organism>
<evidence type="ECO:0000256" key="1">
    <source>
        <dbReference type="ARBA" id="ARBA00010641"/>
    </source>
</evidence>
<keyword evidence="5" id="KW-0804">Transcription</keyword>
<feature type="domain" description="RNA polymerase sigma-70 region 2" evidence="6">
    <location>
        <begin position="21"/>
        <end position="77"/>
    </location>
</feature>
<evidence type="ECO:0000259" key="6">
    <source>
        <dbReference type="Pfam" id="PF04542"/>
    </source>
</evidence>
<dbReference type="Proteomes" id="UP000005801">
    <property type="component" value="Unassembled WGS sequence"/>
</dbReference>
<dbReference type="InterPro" id="IPR013325">
    <property type="entry name" value="RNA_pol_sigma_r2"/>
</dbReference>
<keyword evidence="2" id="KW-0805">Transcription regulation</keyword>
<evidence type="ECO:0000313" key="8">
    <source>
        <dbReference type="EMBL" id="EDM79576.1"/>
    </source>
</evidence>